<evidence type="ECO:0000256" key="4">
    <source>
        <dbReference type="ARBA" id="ARBA00023150"/>
    </source>
</evidence>
<dbReference type="AlphaFoldDB" id="B4SHC8"/>
<dbReference type="Pfam" id="PF00994">
    <property type="entry name" value="MoCF_biosynth"/>
    <property type="match status" value="1"/>
</dbReference>
<dbReference type="SUPFAM" id="SSF63867">
    <property type="entry name" value="MoeA C-terminal domain-like"/>
    <property type="match status" value="1"/>
</dbReference>
<keyword evidence="6" id="KW-0479">Metal-binding</keyword>
<keyword evidence="6" id="KW-0460">Magnesium</keyword>
<evidence type="ECO:0000256" key="3">
    <source>
        <dbReference type="ARBA" id="ARBA00010763"/>
    </source>
</evidence>
<evidence type="ECO:0000256" key="6">
    <source>
        <dbReference type="RuleBase" id="RU365090"/>
    </source>
</evidence>
<gene>
    <name evidence="8" type="ordered locus">Ppha_1330</name>
</gene>
<dbReference type="InterPro" id="IPR036135">
    <property type="entry name" value="MoeA_linker/N_sf"/>
</dbReference>
<dbReference type="PROSITE" id="PS01079">
    <property type="entry name" value="MOCF_BIOSYNTHESIS_2"/>
    <property type="match status" value="1"/>
</dbReference>
<dbReference type="Pfam" id="PF03454">
    <property type="entry name" value="MoeA_C"/>
    <property type="match status" value="1"/>
</dbReference>
<comment type="similarity">
    <text evidence="3 6">Belongs to the MoeA family.</text>
</comment>
<keyword evidence="9" id="KW-1185">Reference proteome</keyword>
<dbReference type="SMART" id="SM00852">
    <property type="entry name" value="MoCF_biosynth"/>
    <property type="match status" value="1"/>
</dbReference>
<comment type="pathway">
    <text evidence="2 6">Cofactor biosynthesis; molybdopterin biosynthesis.</text>
</comment>
<dbReference type="InterPro" id="IPR008284">
    <property type="entry name" value="MoCF_biosynth_CS"/>
</dbReference>
<dbReference type="Pfam" id="PF03453">
    <property type="entry name" value="MoeA_N"/>
    <property type="match status" value="1"/>
</dbReference>
<accession>B4SHC8</accession>
<dbReference type="GO" id="GO:0046872">
    <property type="term" value="F:metal ion binding"/>
    <property type="evidence" value="ECO:0007669"/>
    <property type="project" value="UniProtKB-UniRule"/>
</dbReference>
<dbReference type="InterPro" id="IPR038987">
    <property type="entry name" value="MoeA-like"/>
</dbReference>
<evidence type="ECO:0000313" key="8">
    <source>
        <dbReference type="EMBL" id="ACF43595.1"/>
    </source>
</evidence>
<dbReference type="Gene3D" id="3.90.105.10">
    <property type="entry name" value="Molybdopterin biosynthesis moea protein, domain 2"/>
    <property type="match status" value="1"/>
</dbReference>
<evidence type="ECO:0000313" key="9">
    <source>
        <dbReference type="Proteomes" id="UP000002724"/>
    </source>
</evidence>
<sequence>MMITVQEAHSLISQTVVPLGIEELPLGQLLGRVLALEMTAPFSLPRFTNAAMDGFALKWSDISTASRQLPTPLHVTQKIPAGTLSTEPIAFGCCAEIMTGAPLPEGADTVVAFEESSGFGTEFVDIYKAPKERANVRYRGEEVAMGEIVLRKGTFLSPSEIAVLASFGIASAAVFKKPRISIVTVGDEVRFPGEELCGAEIYNCNRFLLEAACRSVGIEPAVAHHAPDERVVLRELLARALGECDLLLTAGGISQGEYDFVQQELSALGVIKKFWNVAQKPGKPLYFGSSSEGKAVFSLPGNPVSALVCFVEYCIPAICALAGKSAPEKFRATLEEPFPSDKKRHRFLLGRVRAEEGRLWCRISPKVESHMITSVVGSNCLIEAEPSFEKLAGGTEVLCAMLPWSDL</sequence>
<dbReference type="NCBIfam" id="NF045515">
    <property type="entry name" value="Glp_gephyrin"/>
    <property type="match status" value="1"/>
</dbReference>
<comment type="catalytic activity">
    <reaction evidence="5">
        <text>adenylyl-molybdopterin + molybdate = Mo-molybdopterin + AMP + H(+)</text>
        <dbReference type="Rhea" id="RHEA:35047"/>
        <dbReference type="ChEBI" id="CHEBI:15378"/>
        <dbReference type="ChEBI" id="CHEBI:36264"/>
        <dbReference type="ChEBI" id="CHEBI:62727"/>
        <dbReference type="ChEBI" id="CHEBI:71302"/>
        <dbReference type="ChEBI" id="CHEBI:456215"/>
        <dbReference type="EC" id="2.10.1.1"/>
    </reaction>
</comment>
<comment type="function">
    <text evidence="1 6">Catalyzes the insertion of molybdate into adenylated molybdopterin with the concomitant release of AMP.</text>
</comment>
<dbReference type="OrthoDB" id="9804758at2"/>
<dbReference type="Gene3D" id="2.170.190.11">
    <property type="entry name" value="Molybdopterin biosynthesis moea protein, domain 3"/>
    <property type="match status" value="1"/>
</dbReference>
<dbReference type="SUPFAM" id="SSF63882">
    <property type="entry name" value="MoeA N-terminal region -like"/>
    <property type="match status" value="1"/>
</dbReference>
<reference evidence="8 9" key="1">
    <citation type="submission" date="2008-06" db="EMBL/GenBank/DDBJ databases">
        <title>Complete sequence of Pelodictyon phaeoclathratiforme BU-1.</title>
        <authorList>
            <consortium name="US DOE Joint Genome Institute"/>
            <person name="Lucas S."/>
            <person name="Copeland A."/>
            <person name="Lapidus A."/>
            <person name="Glavina del Rio T."/>
            <person name="Dalin E."/>
            <person name="Tice H."/>
            <person name="Bruce D."/>
            <person name="Goodwin L."/>
            <person name="Pitluck S."/>
            <person name="Schmutz J."/>
            <person name="Larimer F."/>
            <person name="Land M."/>
            <person name="Hauser L."/>
            <person name="Kyrpides N."/>
            <person name="Mikhailova N."/>
            <person name="Liu Z."/>
            <person name="Li T."/>
            <person name="Zhao F."/>
            <person name="Overmann J."/>
            <person name="Bryant D.A."/>
            <person name="Richardson P."/>
        </authorList>
    </citation>
    <scope>NUCLEOTIDE SEQUENCE [LARGE SCALE GENOMIC DNA]</scope>
    <source>
        <strain evidence="9">DSM 5477 / BU-1</strain>
    </source>
</reference>
<proteinExistence type="inferred from homology"/>
<dbReference type="GO" id="GO:0006777">
    <property type="term" value="P:Mo-molybdopterin cofactor biosynthetic process"/>
    <property type="evidence" value="ECO:0007669"/>
    <property type="project" value="UniProtKB-UniRule"/>
</dbReference>
<dbReference type="Proteomes" id="UP000002724">
    <property type="component" value="Chromosome"/>
</dbReference>
<dbReference type="InterPro" id="IPR001453">
    <property type="entry name" value="MoaB/Mog_dom"/>
</dbReference>
<evidence type="ECO:0000259" key="7">
    <source>
        <dbReference type="SMART" id="SM00852"/>
    </source>
</evidence>
<keyword evidence="6" id="KW-0808">Transferase</keyword>
<keyword evidence="4 6" id="KW-0501">Molybdenum cofactor biosynthesis</keyword>
<feature type="domain" description="MoaB/Mog" evidence="7">
    <location>
        <begin position="181"/>
        <end position="320"/>
    </location>
</feature>
<dbReference type="Gene3D" id="3.40.980.10">
    <property type="entry name" value="MoaB/Mog-like domain"/>
    <property type="match status" value="1"/>
</dbReference>
<dbReference type="UniPathway" id="UPA00344"/>
<dbReference type="Gene3D" id="2.40.340.10">
    <property type="entry name" value="MoeA, C-terminal, domain IV"/>
    <property type="match status" value="1"/>
</dbReference>
<dbReference type="InterPro" id="IPR005111">
    <property type="entry name" value="MoeA_C_domain_IV"/>
</dbReference>
<evidence type="ECO:0000256" key="1">
    <source>
        <dbReference type="ARBA" id="ARBA00002901"/>
    </source>
</evidence>
<dbReference type="InterPro" id="IPR005110">
    <property type="entry name" value="MoeA_linker/N"/>
</dbReference>
<dbReference type="InterPro" id="IPR036688">
    <property type="entry name" value="MoeA_C_domain_IV_sf"/>
</dbReference>
<dbReference type="PANTHER" id="PTHR10192:SF5">
    <property type="entry name" value="GEPHYRIN"/>
    <property type="match status" value="1"/>
</dbReference>
<protein>
    <recommendedName>
        <fullName evidence="6">Molybdopterin molybdenumtransferase</fullName>
        <ecNumber evidence="6">2.10.1.1</ecNumber>
    </recommendedName>
</protein>
<dbReference type="EMBL" id="CP001110">
    <property type="protein sequence ID" value="ACF43595.1"/>
    <property type="molecule type" value="Genomic_DNA"/>
</dbReference>
<dbReference type="GO" id="GO:0005829">
    <property type="term" value="C:cytosol"/>
    <property type="evidence" value="ECO:0007669"/>
    <property type="project" value="TreeGrafter"/>
</dbReference>
<dbReference type="eggNOG" id="COG0303">
    <property type="taxonomic scope" value="Bacteria"/>
</dbReference>
<keyword evidence="6" id="KW-0500">Molybdenum</keyword>
<dbReference type="InterPro" id="IPR036425">
    <property type="entry name" value="MoaB/Mog-like_dom_sf"/>
</dbReference>
<evidence type="ECO:0000256" key="2">
    <source>
        <dbReference type="ARBA" id="ARBA00005046"/>
    </source>
</evidence>
<name>B4SHC8_PELPB</name>
<dbReference type="PANTHER" id="PTHR10192">
    <property type="entry name" value="MOLYBDOPTERIN BIOSYNTHESIS PROTEIN"/>
    <property type="match status" value="1"/>
</dbReference>
<organism evidence="8 9">
    <name type="scientific">Pelodictyon phaeoclathratiforme (strain DSM 5477 / BU-1)</name>
    <dbReference type="NCBI Taxonomy" id="324925"/>
    <lineage>
        <taxon>Bacteria</taxon>
        <taxon>Pseudomonadati</taxon>
        <taxon>Chlorobiota</taxon>
        <taxon>Chlorobiia</taxon>
        <taxon>Chlorobiales</taxon>
        <taxon>Chlorobiaceae</taxon>
        <taxon>Chlorobium/Pelodictyon group</taxon>
        <taxon>Pelodictyon</taxon>
    </lineage>
</organism>
<dbReference type="EC" id="2.10.1.1" evidence="6"/>
<comment type="cofactor">
    <cofactor evidence="6">
        <name>Mg(2+)</name>
        <dbReference type="ChEBI" id="CHEBI:18420"/>
    </cofactor>
</comment>
<dbReference type="SUPFAM" id="SSF53218">
    <property type="entry name" value="Molybdenum cofactor biosynthesis proteins"/>
    <property type="match status" value="1"/>
</dbReference>
<dbReference type="RefSeq" id="WP_012508086.1">
    <property type="nucleotide sequence ID" value="NC_011060.1"/>
</dbReference>
<dbReference type="KEGG" id="pph:Ppha_1330"/>
<dbReference type="STRING" id="324925.Ppha_1330"/>
<dbReference type="GO" id="GO:0061599">
    <property type="term" value="F:molybdopterin molybdotransferase activity"/>
    <property type="evidence" value="ECO:0007669"/>
    <property type="project" value="UniProtKB-UniRule"/>
</dbReference>
<dbReference type="CDD" id="cd00887">
    <property type="entry name" value="MoeA"/>
    <property type="match status" value="1"/>
</dbReference>
<evidence type="ECO:0000256" key="5">
    <source>
        <dbReference type="ARBA" id="ARBA00047317"/>
    </source>
</evidence>
<dbReference type="HOGENOM" id="CLU_010186_7_0_10"/>